<keyword evidence="3" id="KW-1185">Reference proteome</keyword>
<dbReference type="PROSITE" id="PS50930">
    <property type="entry name" value="HTH_LYTTR"/>
    <property type="match status" value="1"/>
</dbReference>
<dbReference type="Proteomes" id="UP001179280">
    <property type="component" value="Unassembled WGS sequence"/>
</dbReference>
<comment type="caution">
    <text evidence="2">The sequence shown here is derived from an EMBL/GenBank/DDBJ whole genome shotgun (WGS) entry which is preliminary data.</text>
</comment>
<dbReference type="GO" id="GO:0003677">
    <property type="term" value="F:DNA binding"/>
    <property type="evidence" value="ECO:0007669"/>
    <property type="project" value="UniProtKB-KW"/>
</dbReference>
<evidence type="ECO:0000259" key="1">
    <source>
        <dbReference type="PROSITE" id="PS50930"/>
    </source>
</evidence>
<reference evidence="2" key="1">
    <citation type="submission" date="2021-01" db="EMBL/GenBank/DDBJ databases">
        <title>Genomic Encyclopedia of Type Strains, Phase IV (KMG-IV): sequencing the most valuable type-strain genomes for metagenomic binning, comparative biology and taxonomic classification.</title>
        <authorList>
            <person name="Goeker M."/>
        </authorList>
    </citation>
    <scope>NUCLEOTIDE SEQUENCE</scope>
    <source>
        <strain evidence="2">DSM 21943</strain>
    </source>
</reference>
<gene>
    <name evidence="2" type="ORF">JOC54_000479</name>
</gene>
<dbReference type="Gene3D" id="2.40.50.1020">
    <property type="entry name" value="LytTr DNA-binding domain"/>
    <property type="match status" value="1"/>
</dbReference>
<evidence type="ECO:0000313" key="2">
    <source>
        <dbReference type="EMBL" id="MBM7837248.1"/>
    </source>
</evidence>
<organism evidence="2 3">
    <name type="scientific">Shouchella xiaoxiensis</name>
    <dbReference type="NCBI Taxonomy" id="766895"/>
    <lineage>
        <taxon>Bacteria</taxon>
        <taxon>Bacillati</taxon>
        <taxon>Bacillota</taxon>
        <taxon>Bacilli</taxon>
        <taxon>Bacillales</taxon>
        <taxon>Bacillaceae</taxon>
        <taxon>Shouchella</taxon>
    </lineage>
</organism>
<evidence type="ECO:0000313" key="3">
    <source>
        <dbReference type="Proteomes" id="UP001179280"/>
    </source>
</evidence>
<keyword evidence="2" id="KW-0238">DNA-binding</keyword>
<dbReference type="RefSeq" id="WP_204464142.1">
    <property type="nucleotide sequence ID" value="NZ_JAFBCV010000001.1"/>
</dbReference>
<dbReference type="InterPro" id="IPR007492">
    <property type="entry name" value="LytTR_DNA-bd_dom"/>
</dbReference>
<protein>
    <submittedName>
        <fullName evidence="2">DNA-binding LytR/AlgR family response regulator</fullName>
    </submittedName>
</protein>
<proteinExistence type="predicted"/>
<accession>A0ABS2SNY6</accession>
<dbReference type="Pfam" id="PF04397">
    <property type="entry name" value="LytTR"/>
    <property type="match status" value="1"/>
</dbReference>
<sequence>MKLQIALIGKGPHIDHVSCLIKRAERSSVYRDVNQYQTIDALAATSEVPHVIAIEESLFFEALSSLQQQLKQVALEKGRKLIITDIAADWEESKLYEWEKEFPFAQPTLQIPVPGGMREEVIEDIVYFENNNRKVFIQTKAERYQTSLRLKEVMEKTANFAFQSPYVSYVVHLAYVQEIKQSDLIMKNGEVLPLSQKKASEFRKVFHTYLSSLH</sequence>
<name>A0ABS2SNY6_9BACI</name>
<dbReference type="SMART" id="SM00850">
    <property type="entry name" value="LytTR"/>
    <property type="match status" value="1"/>
</dbReference>
<feature type="domain" description="HTH LytTR-type" evidence="1">
    <location>
        <begin position="122"/>
        <end position="208"/>
    </location>
</feature>
<dbReference type="EMBL" id="JAFBCV010000001">
    <property type="protein sequence ID" value="MBM7837248.1"/>
    <property type="molecule type" value="Genomic_DNA"/>
</dbReference>